<organism evidence="1">
    <name type="scientific">Triatoma infestans</name>
    <name type="common">Assassin bug</name>
    <dbReference type="NCBI Taxonomy" id="30076"/>
    <lineage>
        <taxon>Eukaryota</taxon>
        <taxon>Metazoa</taxon>
        <taxon>Ecdysozoa</taxon>
        <taxon>Arthropoda</taxon>
        <taxon>Hexapoda</taxon>
        <taxon>Insecta</taxon>
        <taxon>Pterygota</taxon>
        <taxon>Neoptera</taxon>
        <taxon>Paraneoptera</taxon>
        <taxon>Hemiptera</taxon>
        <taxon>Heteroptera</taxon>
        <taxon>Panheteroptera</taxon>
        <taxon>Cimicomorpha</taxon>
        <taxon>Reduviidae</taxon>
        <taxon>Triatominae</taxon>
        <taxon>Triatoma</taxon>
    </lineage>
</organism>
<protein>
    <submittedName>
        <fullName evidence="1">Uncharacterized protein</fullName>
    </submittedName>
</protein>
<reference evidence="1" key="1">
    <citation type="submission" date="2016-04" db="EMBL/GenBank/DDBJ databases">
        <authorList>
            <person name="Calderon-Fernandez G.M.Sr."/>
        </authorList>
    </citation>
    <scope>NUCLEOTIDE SEQUENCE</scope>
    <source>
        <strain evidence="1">Int1</strain>
        <tissue evidence="1">Integument</tissue>
    </source>
</reference>
<proteinExistence type="predicted"/>
<dbReference type="EMBL" id="GEMB01003984">
    <property type="protein sequence ID" value="JAR99276.1"/>
    <property type="molecule type" value="Transcribed_RNA"/>
</dbReference>
<reference evidence="1" key="2">
    <citation type="journal article" date="2017" name="J. Med. Entomol.">
        <title>Transcriptome Analysis of the Triatoma infestans (Hemiptera: Reduviidae) Integument.</title>
        <authorList>
            <person name="Calderon-Fernandez G.M."/>
            <person name="Moriconi D.E."/>
            <person name="Dulbecco A.B."/>
            <person name="Juarez M.P."/>
        </authorList>
    </citation>
    <scope>NUCLEOTIDE SEQUENCE</scope>
    <source>
        <strain evidence="1">Int1</strain>
        <tissue evidence="1">Integument</tissue>
    </source>
</reference>
<accession>A0A170XVQ9</accession>
<name>A0A170XVQ9_TRIIF</name>
<sequence>MPYLLNEKFTYVTHTSKENQLN</sequence>
<evidence type="ECO:0000313" key="1">
    <source>
        <dbReference type="EMBL" id="JAR99276.1"/>
    </source>
</evidence>
<dbReference type="AlphaFoldDB" id="A0A170XVQ9"/>